<dbReference type="STRING" id="1642647.PSM36_2899"/>
<feature type="region of interest" description="Disordered" evidence="6">
    <location>
        <begin position="476"/>
        <end position="495"/>
    </location>
</feature>
<evidence type="ECO:0000313" key="8">
    <source>
        <dbReference type="Proteomes" id="UP000187464"/>
    </source>
</evidence>
<dbReference type="GO" id="GO:0046872">
    <property type="term" value="F:metal ion binding"/>
    <property type="evidence" value="ECO:0007669"/>
    <property type="project" value="UniProtKB-KW"/>
</dbReference>
<accession>A0A1R3SZU5</accession>
<dbReference type="EMBL" id="LT605205">
    <property type="protein sequence ID" value="SCD21693.1"/>
    <property type="molecule type" value="Genomic_DNA"/>
</dbReference>
<dbReference type="Gene3D" id="3.50.50.60">
    <property type="entry name" value="FAD/NAD(P)-binding domain"/>
    <property type="match status" value="1"/>
</dbReference>
<keyword evidence="4" id="KW-0408">Iron</keyword>
<keyword evidence="1" id="KW-0004">4Fe-4S</keyword>
<dbReference type="Pfam" id="PF12831">
    <property type="entry name" value="FAD_oxidored"/>
    <property type="match status" value="1"/>
</dbReference>
<reference evidence="7 8" key="1">
    <citation type="submission" date="2016-08" db="EMBL/GenBank/DDBJ databases">
        <authorList>
            <person name="Seilhamer J.J."/>
        </authorList>
    </citation>
    <scope>NUCLEOTIDE SEQUENCE [LARGE SCALE GENOMIC DNA]</scope>
    <source>
        <strain evidence="7">M3/6</strain>
    </source>
</reference>
<dbReference type="KEGG" id="psac:PSM36_2899"/>
<dbReference type="PANTHER" id="PTHR43498">
    <property type="entry name" value="FERREDOXIN:COB-COM HETERODISULFIDE REDUCTASE SUBUNIT A"/>
    <property type="match status" value="1"/>
</dbReference>
<dbReference type="Proteomes" id="UP000187464">
    <property type="component" value="Chromosome I"/>
</dbReference>
<evidence type="ECO:0000256" key="1">
    <source>
        <dbReference type="ARBA" id="ARBA00022485"/>
    </source>
</evidence>
<evidence type="ECO:0000256" key="6">
    <source>
        <dbReference type="SAM" id="MobiDB-lite"/>
    </source>
</evidence>
<dbReference type="SUPFAM" id="SSF51905">
    <property type="entry name" value="FAD/NAD(P)-binding domain"/>
    <property type="match status" value="1"/>
</dbReference>
<keyword evidence="8" id="KW-1185">Reference proteome</keyword>
<keyword evidence="3" id="KW-0560">Oxidoreductase</keyword>
<name>A0A1R3SZU5_9BACT</name>
<dbReference type="InterPro" id="IPR039650">
    <property type="entry name" value="HdrA-like"/>
</dbReference>
<dbReference type="AlphaFoldDB" id="A0A1R3SZU5"/>
<dbReference type="PRINTS" id="PR00411">
    <property type="entry name" value="PNDRDTASEI"/>
</dbReference>
<evidence type="ECO:0000256" key="5">
    <source>
        <dbReference type="ARBA" id="ARBA00023014"/>
    </source>
</evidence>
<keyword evidence="2" id="KW-0479">Metal-binding</keyword>
<organism evidence="7 8">
    <name type="scientific">Proteiniphilum saccharofermentans</name>
    <dbReference type="NCBI Taxonomy" id="1642647"/>
    <lineage>
        <taxon>Bacteria</taxon>
        <taxon>Pseudomonadati</taxon>
        <taxon>Bacteroidota</taxon>
        <taxon>Bacteroidia</taxon>
        <taxon>Bacteroidales</taxon>
        <taxon>Dysgonomonadaceae</taxon>
        <taxon>Proteiniphilum</taxon>
    </lineage>
</organism>
<evidence type="ECO:0000256" key="4">
    <source>
        <dbReference type="ARBA" id="ARBA00023004"/>
    </source>
</evidence>
<evidence type="ECO:0000256" key="2">
    <source>
        <dbReference type="ARBA" id="ARBA00022723"/>
    </source>
</evidence>
<keyword evidence="5" id="KW-0411">Iron-sulfur</keyword>
<evidence type="ECO:0000256" key="3">
    <source>
        <dbReference type="ARBA" id="ARBA00023002"/>
    </source>
</evidence>
<proteinExistence type="predicted"/>
<protein>
    <submittedName>
        <fullName evidence="7">FAD dependent oxidoreductase</fullName>
    </submittedName>
</protein>
<gene>
    <name evidence="7" type="ORF">PSM36_2899</name>
</gene>
<evidence type="ECO:0000313" key="7">
    <source>
        <dbReference type="EMBL" id="SCD21693.1"/>
    </source>
</evidence>
<dbReference type="GO" id="GO:0051539">
    <property type="term" value="F:4 iron, 4 sulfur cluster binding"/>
    <property type="evidence" value="ECO:0007669"/>
    <property type="project" value="UniProtKB-KW"/>
</dbReference>
<dbReference type="InterPro" id="IPR036188">
    <property type="entry name" value="FAD/NAD-bd_sf"/>
</dbReference>
<dbReference type="PANTHER" id="PTHR43498:SF1">
    <property type="entry name" value="COB--COM HETERODISULFIDE REDUCTASE IRON-SULFUR SUBUNIT A"/>
    <property type="match status" value="1"/>
</dbReference>
<dbReference type="GO" id="GO:0016491">
    <property type="term" value="F:oxidoreductase activity"/>
    <property type="evidence" value="ECO:0007669"/>
    <property type="project" value="UniProtKB-KW"/>
</dbReference>
<dbReference type="RefSeq" id="WP_076931473.1">
    <property type="nucleotide sequence ID" value="NZ_LT605205.1"/>
</dbReference>
<sequence length="495" mass="54019">MEHIIEKQREIPIIARPDVLVAGGGPAGIGAAIAAARSGVKTMLIERYGFPGGNLTTAMVNPFFTFHDENGNQVIRGIAEEFVDRMKQGGASLGHVADLTFDNASMTPFDAERAKIILIEMLEEAGVELLFHTWIVDANVANGVVGSVIIENKSGRQAICPKYIVDCTGDADVAAFSGVPFAKGKDEDGSMQPATLYFRVGGADVEQLRNWMKKNRNILKDSPSDEQIDKQKAIAFLGMNQMVQEAKDSGMLHSEVAPRILMYELPIPGVFCVNTTRIQNIDGTKTADITRAEVALRKQVLEVHAFLQKYIGGFESSYILDSGIQVGIRETRRIAGDYVLTEQEVLNSASFEDGIACGTFAIDIHPPHGKKQIFTGSGKSVYEIPYRCLIPKNLKNLLVAGRPISATHIAHGSIRVMATCTAMGQAAGVAVAMACHNKCGTREINIKQLRKELVEQGQYLLNENIGEMVDPDLILDSENSDGRQAEHYNPFRTKK</sequence>